<dbReference type="InterPro" id="IPR032466">
    <property type="entry name" value="Metal_Hydrolase"/>
</dbReference>
<keyword evidence="3 5" id="KW-0378">Hydrolase</keyword>
<dbReference type="InterPro" id="IPR003764">
    <property type="entry name" value="GlcNAc_6-P_deAcase"/>
</dbReference>
<dbReference type="Proteomes" id="UP001529340">
    <property type="component" value="Unassembled WGS sequence"/>
</dbReference>
<evidence type="ECO:0000256" key="3">
    <source>
        <dbReference type="ARBA" id="ARBA00022801"/>
    </source>
</evidence>
<evidence type="ECO:0000256" key="5">
    <source>
        <dbReference type="PIRNR" id="PIRNR038994"/>
    </source>
</evidence>
<evidence type="ECO:0000259" key="6">
    <source>
        <dbReference type="Pfam" id="PF01979"/>
    </source>
</evidence>
<dbReference type="EMBL" id="JAUDCG010000037">
    <property type="protein sequence ID" value="MDM8157649.1"/>
    <property type="molecule type" value="Genomic_DNA"/>
</dbReference>
<dbReference type="Gene3D" id="3.20.20.140">
    <property type="entry name" value="Metal-dependent hydrolases"/>
    <property type="match status" value="1"/>
</dbReference>
<dbReference type="SUPFAM" id="SSF51338">
    <property type="entry name" value="Composite domain of metallo-dependent hydrolases"/>
    <property type="match status" value="1"/>
</dbReference>
<dbReference type="EC" id="3.5.1.25" evidence="7"/>
<dbReference type="Gene3D" id="2.30.40.10">
    <property type="entry name" value="Urease, subunit C, domain 1"/>
    <property type="match status" value="1"/>
</dbReference>
<proteinExistence type="inferred from homology"/>
<sequence length="393" mass="43426">MRIRCDAIYTEKGKQSGVLCIDDDGIICDIRPFDTPFDLDARGLRMLPGIIDIHTHGFRTYASQSTQLSNYRKLSLAMASQGVTGFLVTAGEHNAQELQELQTIASAIEHGSAGARILGIHMEGPFLNPKRKGAFMEEQLLPLSIAWMQTYQKAANGHIRYVSYAPELDEDHRFLHYLQENGIRSAGGHTTATAACYADAIRHGLCASTHTGNGMRQIDRREVGALGAALLAKDLYNEIICDLIHLSKEMLQIILRVKDPSRLLMISDSGQLSGLPCGTYRIHHQNRILLEDGRIVLEDGSIAGSSKSILWGIRCMEEQLHVPMETLVRMSAGNQAQFLGMDDHIGSIAPGKDADLVLIDPAYAVVKTFVKGKCVYDRQDSTLPLCFDHIERL</sequence>
<name>A0ABT7UDG0_9FIRM</name>
<dbReference type="PANTHER" id="PTHR11113">
    <property type="entry name" value="N-ACETYLGLUCOSAMINE-6-PHOSPHATE DEACETYLASE"/>
    <property type="match status" value="1"/>
</dbReference>
<dbReference type="Pfam" id="PF01979">
    <property type="entry name" value="Amidohydro_1"/>
    <property type="match status" value="1"/>
</dbReference>
<evidence type="ECO:0000256" key="2">
    <source>
        <dbReference type="ARBA" id="ARBA00022723"/>
    </source>
</evidence>
<evidence type="ECO:0000313" key="7">
    <source>
        <dbReference type="EMBL" id="MDM8157649.1"/>
    </source>
</evidence>
<reference evidence="7" key="1">
    <citation type="submission" date="2023-06" db="EMBL/GenBank/DDBJ databases">
        <title>Identification and characterization of horizontal gene transfer across gut microbiota members of farm animals based on homology search.</title>
        <authorList>
            <person name="Schwarzerova J."/>
            <person name="Nykrynova M."/>
            <person name="Jureckova K."/>
            <person name="Cejkova D."/>
            <person name="Rychlik I."/>
        </authorList>
    </citation>
    <scope>NUCLEOTIDE SEQUENCE</scope>
    <source>
        <strain evidence="7">ET39</strain>
    </source>
</reference>
<comment type="caution">
    <text evidence="7">The sequence shown here is derived from an EMBL/GenBank/DDBJ whole genome shotgun (WGS) entry which is preliminary data.</text>
</comment>
<protein>
    <submittedName>
        <fullName evidence="7">N-acetylglucosamine-6-phosphate deacetylase</fullName>
        <ecNumber evidence="7">3.5.1.25</ecNumber>
    </submittedName>
</protein>
<evidence type="ECO:0000313" key="8">
    <source>
        <dbReference type="Proteomes" id="UP001529340"/>
    </source>
</evidence>
<evidence type="ECO:0000256" key="1">
    <source>
        <dbReference type="ARBA" id="ARBA00010716"/>
    </source>
</evidence>
<gene>
    <name evidence="7" type="primary">nagA</name>
    <name evidence="7" type="ORF">QUV96_08365</name>
</gene>
<dbReference type="RefSeq" id="WP_289608094.1">
    <property type="nucleotide sequence ID" value="NZ_JAUDCG010000037.1"/>
</dbReference>
<reference evidence="7" key="2">
    <citation type="submission" date="2023-06" db="EMBL/GenBank/DDBJ databases">
        <authorList>
            <person name="Zeman M."/>
            <person name="Kubasova T."/>
            <person name="Jahodarova E."/>
            <person name="Nykrynova M."/>
            <person name="Rychlik I."/>
        </authorList>
    </citation>
    <scope>NUCLEOTIDE SEQUENCE</scope>
    <source>
        <strain evidence="7">ET39</strain>
    </source>
</reference>
<evidence type="ECO:0000256" key="4">
    <source>
        <dbReference type="ARBA" id="ARBA00023277"/>
    </source>
</evidence>
<dbReference type="SUPFAM" id="SSF51556">
    <property type="entry name" value="Metallo-dependent hydrolases"/>
    <property type="match status" value="1"/>
</dbReference>
<dbReference type="NCBIfam" id="TIGR00221">
    <property type="entry name" value="nagA"/>
    <property type="match status" value="1"/>
</dbReference>
<dbReference type="InterPro" id="IPR011059">
    <property type="entry name" value="Metal-dep_hydrolase_composite"/>
</dbReference>
<organism evidence="7 8">
    <name type="scientific">Amedibacillus dolichus</name>
    <dbReference type="NCBI Taxonomy" id="31971"/>
    <lineage>
        <taxon>Bacteria</taxon>
        <taxon>Bacillati</taxon>
        <taxon>Bacillota</taxon>
        <taxon>Erysipelotrichia</taxon>
        <taxon>Erysipelotrichales</taxon>
        <taxon>Erysipelotrichaceae</taxon>
        <taxon>Amedibacillus</taxon>
    </lineage>
</organism>
<dbReference type="InterPro" id="IPR006680">
    <property type="entry name" value="Amidohydro-rel"/>
</dbReference>
<keyword evidence="8" id="KW-1185">Reference proteome</keyword>
<dbReference type="PIRSF" id="PIRSF038994">
    <property type="entry name" value="NagA"/>
    <property type="match status" value="1"/>
</dbReference>
<dbReference type="GO" id="GO:0008448">
    <property type="term" value="F:N-acetylglucosamine-6-phosphate deacetylase activity"/>
    <property type="evidence" value="ECO:0007669"/>
    <property type="project" value="UniProtKB-EC"/>
</dbReference>
<dbReference type="PANTHER" id="PTHR11113:SF14">
    <property type="entry name" value="N-ACETYLGLUCOSAMINE-6-PHOSPHATE DEACETYLASE"/>
    <property type="match status" value="1"/>
</dbReference>
<keyword evidence="4 5" id="KW-0119">Carbohydrate metabolism</keyword>
<accession>A0ABT7UDG0</accession>
<keyword evidence="2" id="KW-0479">Metal-binding</keyword>
<comment type="similarity">
    <text evidence="1 5">Belongs to the metallo-dependent hydrolases superfamily. NagA family.</text>
</comment>
<feature type="domain" description="Amidohydrolase-related" evidence="6">
    <location>
        <begin position="46"/>
        <end position="375"/>
    </location>
</feature>